<dbReference type="Pfam" id="PF02616">
    <property type="entry name" value="SMC_ScpA"/>
    <property type="match status" value="1"/>
</dbReference>
<dbReference type="Gene3D" id="1.10.10.580">
    <property type="entry name" value="Structural maintenance of chromosome 1. Chain E"/>
    <property type="match status" value="1"/>
</dbReference>
<dbReference type="GO" id="GO:0005737">
    <property type="term" value="C:cytoplasm"/>
    <property type="evidence" value="ECO:0007669"/>
    <property type="project" value="UniProtKB-SubCell"/>
</dbReference>
<dbReference type="GO" id="GO:0007059">
    <property type="term" value="P:chromosome segregation"/>
    <property type="evidence" value="ECO:0007669"/>
    <property type="project" value="UniProtKB-UniRule"/>
</dbReference>
<proteinExistence type="inferred from homology"/>
<comment type="similarity">
    <text evidence="2">Belongs to the ScpA family.</text>
</comment>
<dbReference type="GO" id="GO:0051301">
    <property type="term" value="P:cell division"/>
    <property type="evidence" value="ECO:0007669"/>
    <property type="project" value="UniProtKB-KW"/>
</dbReference>
<keyword evidence="2" id="KW-0132">Cell division</keyword>
<evidence type="ECO:0000256" key="1">
    <source>
        <dbReference type="ARBA" id="ARBA00044777"/>
    </source>
</evidence>
<dbReference type="Gene3D" id="6.10.250.2410">
    <property type="match status" value="1"/>
</dbReference>
<dbReference type="GO" id="GO:0006260">
    <property type="term" value="P:DNA replication"/>
    <property type="evidence" value="ECO:0007669"/>
    <property type="project" value="UniProtKB-UniRule"/>
</dbReference>
<dbReference type="HAMAP" id="MF_01805">
    <property type="entry name" value="ScpA"/>
    <property type="match status" value="1"/>
</dbReference>
<evidence type="ECO:0000313" key="4">
    <source>
        <dbReference type="Proteomes" id="UP000316473"/>
    </source>
</evidence>
<evidence type="ECO:0000313" key="3">
    <source>
        <dbReference type="EMBL" id="BBL35491.1"/>
    </source>
</evidence>
<accession>A0A4Y1YQY9</accession>
<dbReference type="AlphaFoldDB" id="A0A4Y1YQY9"/>
<comment type="function">
    <text evidence="2">Participates in chromosomal partition during cell division. May act via the formation of a condensin-like complex containing Smc and ScpB that pull DNA away from mid-cell into both cell halves.</text>
</comment>
<dbReference type="PANTHER" id="PTHR33969">
    <property type="entry name" value="SEGREGATION AND CONDENSATION PROTEIN A"/>
    <property type="match status" value="1"/>
</dbReference>
<comment type="subcellular location">
    <subcellularLocation>
        <location evidence="2">Cytoplasm</location>
    </subcellularLocation>
    <text evidence="2">Associated with two foci at the outer edges of the nucleoid region in young cells, and at four foci within both cell halves in older cells.</text>
</comment>
<sequence length="263" mass="30063">MSDGAIDAIATIQGVPLREVPQDLYIPPDALQVFLETFEGPLDLLLYLIRKHNLDILDIPMAELTQQYIAYVETMRADQFELAAEYLLMTALLINIKSRMLLPQPTIIQEEEVDPRAELVRRLLEYEQIKQATVHIHNLPVAGENFMLTHVWTNFIAEKQLPDVNEQDLCHAWLTLVERSRLNSSHTVYRETIAIHTCMDEILKNLQTRNSVTPFTELFAGVSNIHKLVASFIALLELARAALVDITQTDHFGIIYVHPTRLD</sequence>
<dbReference type="KEGG" id="nst:Nstercoris_01759"/>
<evidence type="ECO:0000256" key="2">
    <source>
        <dbReference type="HAMAP-Rule" id="MF_01805"/>
    </source>
</evidence>
<dbReference type="InterPro" id="IPR023093">
    <property type="entry name" value="ScpA-like_C"/>
</dbReference>
<keyword evidence="2" id="KW-0159">Chromosome partition</keyword>
<dbReference type="Proteomes" id="UP000316473">
    <property type="component" value="Chromosome"/>
</dbReference>
<dbReference type="EMBL" id="AP019755">
    <property type="protein sequence ID" value="BBL35491.1"/>
    <property type="molecule type" value="Genomic_DNA"/>
</dbReference>
<gene>
    <name evidence="2" type="primary">scpA</name>
    <name evidence="3" type="ORF">Nstercoris_01759</name>
</gene>
<organism evidence="3 4">
    <name type="scientific">Nitrosomonas stercoris</name>
    <dbReference type="NCBI Taxonomy" id="1444684"/>
    <lineage>
        <taxon>Bacteria</taxon>
        <taxon>Pseudomonadati</taxon>
        <taxon>Pseudomonadota</taxon>
        <taxon>Betaproteobacteria</taxon>
        <taxon>Nitrosomonadales</taxon>
        <taxon>Nitrosomonadaceae</taxon>
        <taxon>Nitrosomonas</taxon>
    </lineage>
</organism>
<reference evidence="3 4" key="1">
    <citation type="submission" date="2019-06" db="EMBL/GenBank/DDBJ databases">
        <title>Nitrosomonas stercoris KYUHI-S whole genome shotgun sequence.</title>
        <authorList>
            <person name="Nakagawa T."/>
            <person name="Tsuchiya Y."/>
            <person name="Takahashi R."/>
        </authorList>
    </citation>
    <scope>NUCLEOTIDE SEQUENCE [LARGE SCALE GENOMIC DNA]</scope>
    <source>
        <strain evidence="3 4">KYUHI-S</strain>
    </source>
</reference>
<name>A0A4Y1YQY9_9PROT</name>
<keyword evidence="4" id="KW-1185">Reference proteome</keyword>
<dbReference type="InterPro" id="IPR003768">
    <property type="entry name" value="ScpA"/>
</dbReference>
<keyword evidence="2" id="KW-0963">Cytoplasm</keyword>
<protein>
    <recommendedName>
        <fullName evidence="1 2">Segregation and condensation protein A</fullName>
    </recommendedName>
</protein>
<keyword evidence="2" id="KW-0131">Cell cycle</keyword>
<comment type="subunit">
    <text evidence="2">Component of a cohesin-like complex composed of ScpA, ScpB and the Smc homodimer, in which ScpA and ScpB bind to the head domain of Smc. The presence of the three proteins is required for the association of the complex with DNA.</text>
</comment>
<dbReference type="PANTHER" id="PTHR33969:SF2">
    <property type="entry name" value="SEGREGATION AND CONDENSATION PROTEIN A"/>
    <property type="match status" value="1"/>
</dbReference>